<reference evidence="1 3" key="1">
    <citation type="journal article" date="2016" name="Mol. Biol. Evol.">
        <title>Comparative Genomics of Early-Diverging Mushroom-Forming Fungi Provides Insights into the Origins of Lignocellulose Decay Capabilities.</title>
        <authorList>
            <person name="Nagy L.G."/>
            <person name="Riley R."/>
            <person name="Tritt A."/>
            <person name="Adam C."/>
            <person name="Daum C."/>
            <person name="Floudas D."/>
            <person name="Sun H."/>
            <person name="Yadav J.S."/>
            <person name="Pangilinan J."/>
            <person name="Larsson K.H."/>
            <person name="Matsuura K."/>
            <person name="Barry K."/>
            <person name="Labutti K."/>
            <person name="Kuo R."/>
            <person name="Ohm R.A."/>
            <person name="Bhattacharya S.S."/>
            <person name="Shirouzu T."/>
            <person name="Yoshinaga Y."/>
            <person name="Martin F.M."/>
            <person name="Grigoriev I.V."/>
            <person name="Hibbett D.S."/>
        </authorList>
    </citation>
    <scope>NUCLEOTIDE SEQUENCE [LARGE SCALE GENOMIC DNA]</scope>
    <source>
        <strain evidence="1 3">CBS 109695</strain>
    </source>
</reference>
<name>A0A166HDT3_9AGAM</name>
<evidence type="ECO:0000313" key="1">
    <source>
        <dbReference type="EMBL" id="KZP18755.1"/>
    </source>
</evidence>
<evidence type="ECO:0000313" key="2">
    <source>
        <dbReference type="EMBL" id="KZP34127.1"/>
    </source>
</evidence>
<organism evidence="1 3">
    <name type="scientific">Athelia psychrophila</name>
    <dbReference type="NCBI Taxonomy" id="1759441"/>
    <lineage>
        <taxon>Eukaryota</taxon>
        <taxon>Fungi</taxon>
        <taxon>Dikarya</taxon>
        <taxon>Basidiomycota</taxon>
        <taxon>Agaricomycotina</taxon>
        <taxon>Agaricomycetes</taxon>
        <taxon>Agaricomycetidae</taxon>
        <taxon>Atheliales</taxon>
        <taxon>Atheliaceae</taxon>
        <taxon>Athelia</taxon>
    </lineage>
</organism>
<keyword evidence="3" id="KW-1185">Reference proteome</keyword>
<evidence type="ECO:0000313" key="3">
    <source>
        <dbReference type="Proteomes" id="UP000076532"/>
    </source>
</evidence>
<gene>
    <name evidence="2" type="ORF">FIBSPDRAFT_846223</name>
    <name evidence="1" type="ORF">FIBSPDRAFT_863550</name>
</gene>
<sequence>MALESAPATSLRQSPNAYGSALTIRTLMFLELCYSSRFRIRINRPLCARSSGHMHFSVQQFIIKFVF</sequence>
<dbReference type="Proteomes" id="UP000076532">
    <property type="component" value="Unassembled WGS sequence"/>
</dbReference>
<accession>A0A166HDT3</accession>
<proteinExistence type="predicted"/>
<dbReference type="AlphaFoldDB" id="A0A166HDT3"/>
<dbReference type="EMBL" id="KV417480">
    <property type="protein sequence ID" value="KZP34127.1"/>
    <property type="molecule type" value="Genomic_DNA"/>
</dbReference>
<dbReference type="EMBL" id="KV417570">
    <property type="protein sequence ID" value="KZP18755.1"/>
    <property type="molecule type" value="Genomic_DNA"/>
</dbReference>
<protein>
    <submittedName>
        <fullName evidence="1">Uncharacterized protein</fullName>
    </submittedName>
</protein>